<evidence type="ECO:0000313" key="9">
    <source>
        <dbReference type="Proteomes" id="UP001595814"/>
    </source>
</evidence>
<accession>A0ABV8JUG4</accession>
<reference evidence="9" key="1">
    <citation type="journal article" date="2019" name="Int. J. Syst. Evol. Microbiol.">
        <title>The Global Catalogue of Microorganisms (GCM) 10K type strain sequencing project: providing services to taxonomists for standard genome sequencing and annotation.</title>
        <authorList>
            <consortium name="The Broad Institute Genomics Platform"/>
            <consortium name="The Broad Institute Genome Sequencing Center for Infectious Disease"/>
            <person name="Wu L."/>
            <person name="Ma J."/>
        </authorList>
    </citation>
    <scope>NUCLEOTIDE SEQUENCE [LARGE SCALE GENOMIC DNA]</scope>
    <source>
        <strain evidence="9">CECT 7477</strain>
    </source>
</reference>
<evidence type="ECO:0000256" key="5">
    <source>
        <dbReference type="ARBA" id="ARBA00022857"/>
    </source>
</evidence>
<protein>
    <submittedName>
        <fullName evidence="8">NAD(P)H-dependent oxidoreductase</fullName>
    </submittedName>
</protein>
<dbReference type="EMBL" id="JBHSAW010000010">
    <property type="protein sequence ID" value="MFC4096607.1"/>
    <property type="molecule type" value="Genomic_DNA"/>
</dbReference>
<dbReference type="RefSeq" id="WP_192461366.1">
    <property type="nucleotide sequence ID" value="NZ_JACYFJ010000002.1"/>
</dbReference>
<feature type="domain" description="Nitroreductase" evidence="7">
    <location>
        <begin position="9"/>
        <end position="186"/>
    </location>
</feature>
<gene>
    <name evidence="8" type="ORF">ACFOUT_12035</name>
</gene>
<comment type="similarity">
    <text evidence="2">Belongs to the nitroreductase family.</text>
</comment>
<comment type="caution">
    <text evidence="8">The sequence shown here is derived from an EMBL/GenBank/DDBJ whole genome shotgun (WGS) entry which is preliminary data.</text>
</comment>
<organism evidence="8 9">
    <name type="scientific">Euzebyella saccharophila</name>
    <dbReference type="NCBI Taxonomy" id="679664"/>
    <lineage>
        <taxon>Bacteria</taxon>
        <taxon>Pseudomonadati</taxon>
        <taxon>Bacteroidota</taxon>
        <taxon>Flavobacteriia</taxon>
        <taxon>Flavobacteriales</taxon>
        <taxon>Flavobacteriaceae</taxon>
        <taxon>Euzebyella</taxon>
    </lineage>
</organism>
<keyword evidence="5" id="KW-0521">NADP</keyword>
<keyword evidence="6" id="KW-0560">Oxidoreductase</keyword>
<evidence type="ECO:0000256" key="1">
    <source>
        <dbReference type="ARBA" id="ARBA00001917"/>
    </source>
</evidence>
<evidence type="ECO:0000256" key="4">
    <source>
        <dbReference type="ARBA" id="ARBA00022643"/>
    </source>
</evidence>
<dbReference type="Proteomes" id="UP001595814">
    <property type="component" value="Unassembled WGS sequence"/>
</dbReference>
<dbReference type="CDD" id="cd02149">
    <property type="entry name" value="NfsB-like"/>
    <property type="match status" value="1"/>
</dbReference>
<evidence type="ECO:0000313" key="8">
    <source>
        <dbReference type="EMBL" id="MFC4096607.1"/>
    </source>
</evidence>
<sequence>MTDSIKDLEWRYAVKKFDANRLLPEEKVLRLKKAFNLTATSYGLQPITLLVIKNKEIQEQLVGHSYGQKQVAQASHLLVICTHNEIDEKYIQKYFDQVKKVRGTEDKILNPFREALVNDFSKKEVVEIMQWAKNQAYLALGNLLAVCAMEKIDSCPMEGFRPEAYEQTLQLADKGLQPVLVLPVGYRSKDDIFSNFKKVRKELTDSVVDIN</sequence>
<dbReference type="Gene3D" id="3.40.109.10">
    <property type="entry name" value="NADH Oxidase"/>
    <property type="match status" value="1"/>
</dbReference>
<dbReference type="Pfam" id="PF00881">
    <property type="entry name" value="Nitroreductase"/>
    <property type="match status" value="1"/>
</dbReference>
<dbReference type="InterPro" id="IPR000415">
    <property type="entry name" value="Nitroreductase-like"/>
</dbReference>
<dbReference type="PANTHER" id="PTHR43673:SF2">
    <property type="entry name" value="NITROREDUCTASE"/>
    <property type="match status" value="1"/>
</dbReference>
<keyword evidence="4" id="KW-0288">FMN</keyword>
<dbReference type="InterPro" id="IPR029479">
    <property type="entry name" value="Nitroreductase"/>
</dbReference>
<dbReference type="PANTHER" id="PTHR43673">
    <property type="entry name" value="NAD(P)H NITROREDUCTASE YDGI-RELATED"/>
    <property type="match status" value="1"/>
</dbReference>
<comment type="cofactor">
    <cofactor evidence="1">
        <name>FMN</name>
        <dbReference type="ChEBI" id="CHEBI:58210"/>
    </cofactor>
</comment>
<keyword evidence="9" id="KW-1185">Reference proteome</keyword>
<dbReference type="SUPFAM" id="SSF55469">
    <property type="entry name" value="FMN-dependent nitroreductase-like"/>
    <property type="match status" value="1"/>
</dbReference>
<dbReference type="InterPro" id="IPR033878">
    <property type="entry name" value="NfsB-like"/>
</dbReference>
<keyword evidence="3" id="KW-0285">Flavoprotein</keyword>
<evidence type="ECO:0000256" key="3">
    <source>
        <dbReference type="ARBA" id="ARBA00022630"/>
    </source>
</evidence>
<proteinExistence type="inferred from homology"/>
<evidence type="ECO:0000259" key="7">
    <source>
        <dbReference type="Pfam" id="PF00881"/>
    </source>
</evidence>
<name>A0ABV8JUG4_9FLAO</name>
<evidence type="ECO:0000256" key="2">
    <source>
        <dbReference type="ARBA" id="ARBA00007118"/>
    </source>
</evidence>
<evidence type="ECO:0000256" key="6">
    <source>
        <dbReference type="ARBA" id="ARBA00023002"/>
    </source>
</evidence>